<reference evidence="1 2" key="1">
    <citation type="journal article" date="2019" name="Environ. Microbiol.">
        <title>Genomics insights into ecotype formation of ammonia-oxidizing archaea in the deep ocean.</title>
        <authorList>
            <person name="Wang Y."/>
            <person name="Huang J.M."/>
            <person name="Cui G.J."/>
            <person name="Nunoura T."/>
            <person name="Takaki Y."/>
            <person name="Li W.L."/>
            <person name="Li J."/>
            <person name="Gao Z.M."/>
            <person name="Takai K."/>
            <person name="Zhang A.Q."/>
            <person name="Stepanauskas R."/>
        </authorList>
    </citation>
    <scope>NUCLEOTIDE SEQUENCE [LARGE SCALE GENOMIC DNA]</scope>
    <source>
        <strain evidence="1 2">L15b</strain>
    </source>
</reference>
<proteinExistence type="predicted"/>
<dbReference type="AlphaFoldDB" id="A0A7K4MTE4"/>
<sequence length="65" mass="7625">MKIYTRVVKKDKENFTILFNAEEKQWIRVTTCCKAYVSIHADDGECYCKKCFKTVTPTILCEPEL</sequence>
<accession>A0A7K4MTE4</accession>
<protein>
    <submittedName>
        <fullName evidence="1">Uncharacterized protein</fullName>
    </submittedName>
</protein>
<evidence type="ECO:0000313" key="2">
    <source>
        <dbReference type="Proteomes" id="UP000523105"/>
    </source>
</evidence>
<dbReference type="EMBL" id="JACASV010000129">
    <property type="protein sequence ID" value="NWJ44164.1"/>
    <property type="molecule type" value="Genomic_DNA"/>
</dbReference>
<name>A0A7K4MTE4_9ARCH</name>
<gene>
    <name evidence="1" type="ORF">HX837_08215</name>
</gene>
<evidence type="ECO:0000313" key="1">
    <source>
        <dbReference type="EMBL" id="NWJ44164.1"/>
    </source>
</evidence>
<organism evidence="1 2">
    <name type="scientific">Marine Group I thaumarchaeote</name>
    <dbReference type="NCBI Taxonomy" id="2511932"/>
    <lineage>
        <taxon>Archaea</taxon>
        <taxon>Nitrososphaerota</taxon>
        <taxon>Marine Group I</taxon>
    </lineage>
</organism>
<dbReference type="Proteomes" id="UP000523105">
    <property type="component" value="Unassembled WGS sequence"/>
</dbReference>
<comment type="caution">
    <text evidence="1">The sequence shown here is derived from an EMBL/GenBank/DDBJ whole genome shotgun (WGS) entry which is preliminary data.</text>
</comment>